<keyword evidence="1" id="KW-0812">Transmembrane</keyword>
<comment type="caution">
    <text evidence="3">The sequence shown here is derived from an EMBL/GenBank/DDBJ whole genome shotgun (WGS) entry which is preliminary data.</text>
</comment>
<evidence type="ECO:0000313" key="4">
    <source>
        <dbReference type="Proteomes" id="UP000709672"/>
    </source>
</evidence>
<dbReference type="InterPro" id="IPR007404">
    <property type="entry name" value="YdjM-like"/>
</dbReference>
<name>A0A931YD51_9BACT</name>
<protein>
    <submittedName>
        <fullName evidence="3">Metal-dependent hydrolase</fullName>
    </submittedName>
</protein>
<keyword evidence="1" id="KW-0472">Membrane</keyword>
<reference evidence="3" key="1">
    <citation type="submission" date="2020-07" db="EMBL/GenBank/DDBJ databases">
        <title>Huge and variable diversity of episymbiotic CPR bacteria and DPANN archaea in groundwater ecosystems.</title>
        <authorList>
            <person name="He C.Y."/>
            <person name="Keren R."/>
            <person name="Whittaker M."/>
            <person name="Farag I.F."/>
            <person name="Doudna J."/>
            <person name="Cate J.H.D."/>
            <person name="Banfield J.F."/>
        </authorList>
    </citation>
    <scope>NUCLEOTIDE SEQUENCE</scope>
    <source>
        <strain evidence="2">NC_groundwater_191_Ag_S-0.1um_45_8</strain>
        <strain evidence="3">NC_groundwater_418_Ag_B-0.1um_45_10</strain>
    </source>
</reference>
<keyword evidence="3" id="KW-0378">Hydrolase</keyword>
<dbReference type="EMBL" id="JACOYY010000035">
    <property type="protein sequence ID" value="MBI2052275.1"/>
    <property type="molecule type" value="Genomic_DNA"/>
</dbReference>
<dbReference type="Pfam" id="PF04307">
    <property type="entry name" value="YdjM"/>
    <property type="match status" value="1"/>
</dbReference>
<evidence type="ECO:0000313" key="3">
    <source>
        <dbReference type="EMBL" id="MBI2465740.1"/>
    </source>
</evidence>
<dbReference type="Proteomes" id="UP000709672">
    <property type="component" value="Unassembled WGS sequence"/>
</dbReference>
<sequence length="184" mass="21361">MFLDIGAGILLAIGLNKFFAVDLSYQLVLAGAGFSLVADLDIFLELAKRGRIGGRVQGHHRELTHFPLTYLPVLFLIYWFWGQVYGALFGLTILAHFLHDSVGMGWGIKWLWPFSSRSYKFFSEKNGKFSFRFLVSWLPAELKEVIRRHGDDHWLRNFYFKLHPIAVFEFLFFIGSLVVLYYTI</sequence>
<keyword evidence="1" id="KW-1133">Transmembrane helix</keyword>
<evidence type="ECO:0000256" key="1">
    <source>
        <dbReference type="SAM" id="Phobius"/>
    </source>
</evidence>
<gene>
    <name evidence="2" type="ORF">HYT38_01175</name>
    <name evidence="3" type="ORF">HYV66_00730</name>
</gene>
<dbReference type="EMBL" id="JACPHQ010000009">
    <property type="protein sequence ID" value="MBI2465740.1"/>
    <property type="molecule type" value="Genomic_DNA"/>
</dbReference>
<accession>A0A931YD51</accession>
<organism evidence="3 4">
    <name type="scientific">Candidatus Sungiibacteriota bacterium</name>
    <dbReference type="NCBI Taxonomy" id="2750080"/>
    <lineage>
        <taxon>Bacteria</taxon>
        <taxon>Candidatus Sungiibacteriota</taxon>
    </lineage>
</organism>
<feature type="transmembrane region" description="Helical" evidence="1">
    <location>
        <begin position="165"/>
        <end position="183"/>
    </location>
</feature>
<dbReference type="Proteomes" id="UP000786662">
    <property type="component" value="Unassembled WGS sequence"/>
</dbReference>
<proteinExistence type="predicted"/>
<dbReference type="AlphaFoldDB" id="A0A931YD51"/>
<feature type="transmembrane region" description="Helical" evidence="1">
    <location>
        <begin position="87"/>
        <end position="112"/>
    </location>
</feature>
<dbReference type="GO" id="GO:0016787">
    <property type="term" value="F:hydrolase activity"/>
    <property type="evidence" value="ECO:0007669"/>
    <property type="project" value="UniProtKB-KW"/>
</dbReference>
<evidence type="ECO:0000313" key="2">
    <source>
        <dbReference type="EMBL" id="MBI2052275.1"/>
    </source>
</evidence>